<keyword evidence="11" id="KW-0560">Oxidoreductase</keyword>
<keyword evidence="15" id="KW-0676">Redox-active center</keyword>
<keyword evidence="10" id="KW-0249">Electron transport</keyword>
<evidence type="ECO:0000259" key="17">
    <source>
        <dbReference type="Pfam" id="PF05368"/>
    </source>
</evidence>
<feature type="chain" id="PRO_5007891149" evidence="16">
    <location>
        <begin position="27"/>
        <end position="881"/>
    </location>
</feature>
<comment type="subcellular location">
    <subcellularLocation>
        <location evidence="2">Endoplasmic reticulum membrane</location>
        <topology evidence="2">Peripheral membrane protein</topology>
        <orientation evidence="2">Lumenal side</orientation>
    </subcellularLocation>
</comment>
<dbReference type="SUPFAM" id="SSF51735">
    <property type="entry name" value="NAD(P)-binding Rossmann-fold domains"/>
    <property type="match status" value="1"/>
</dbReference>
<evidence type="ECO:0000256" key="2">
    <source>
        <dbReference type="ARBA" id="ARBA00004367"/>
    </source>
</evidence>
<evidence type="ECO:0000256" key="10">
    <source>
        <dbReference type="ARBA" id="ARBA00022982"/>
    </source>
</evidence>
<gene>
    <name evidence="18" type="ORF">CALVIDRAFT_525783</name>
</gene>
<evidence type="ECO:0000256" key="11">
    <source>
        <dbReference type="ARBA" id="ARBA00023002"/>
    </source>
</evidence>
<dbReference type="PANTHER" id="PTHR12613">
    <property type="entry name" value="ERO1-RELATED"/>
    <property type="match status" value="1"/>
</dbReference>
<sequence length="881" mass="97862">MQLPKLHCLPLLLLSLIASFPTPSLSASNDVPPIKINQSFLKPDAKVPSHPAQHVLEHKPKDETWSCSCHLSGPIETTQCDYETVESATEVLFDRLGQLVKMPFFKYYKVDLFRECPFWQEDGLCMQRTCAVESMDESDVPEHWRAEALSRIKTSSDPNAHIYPGCYYSDSDFCFLDDDTSEDSQYIDLTLNPESYTGYAGESAHRVWSAIYDENCFGMKEKTLPDAAEAPAIGSSIAQLALESKAELEEEGECTEKRVYYRIISGMHASISTHLCYEWLDQSTGQWGPNLPCFVSRVASHPERLQQIYFNTVLLLRALTRLEPYLAAYDIRTGDAAADSETKQMLTSVMDVAKRVGRFDERGLFKGENAHLLKEQFKATFRNVSLIMDCVGCDKCRLWGKIQTSGVGTALKILFELDDRALHPKSNPNLLQRSEIVALVNSLHRFTESLHMTGRFRQMWAESESKRNVLDEVGQGDEVPTKEEKGWDTRTGAATHVRQPLPAGSPRAGALEEQESIYTKLGELVKDCSSWSMSACASLFKVILDLAGKVASVLGTSDKEGPPMPERELMVVVAIAGGTGYLGFHVVPALLAHPSEPIVRVLTRSRTQKAQALEAQGAQLRLVDYNDPASVTAAVDGADVFISTIGTKEAGKEVKVPLMKTVLGIKSVNIIVPSEFGIDHRAVDFQPKRQLTPAQQKDWDGKKAVIDLLTSQTEKKIISIYTGLFMEGSFGPWFGINLKDKYVEYIGQDEPVSYTALPDVGRAAAEIVLKAAAKPEDVPAALYLRICGDSVRYSEVAKIFGELNGVKIDVRKKDLARFKQETLDGDRNAAACLRFLMGQGDLDNSKECGNEWFNPGEQIWKWTTVRDYAEDIGDEPFAGDV</sequence>
<evidence type="ECO:0000256" key="1">
    <source>
        <dbReference type="ARBA" id="ARBA00001974"/>
    </source>
</evidence>
<feature type="domain" description="NmrA-like" evidence="17">
    <location>
        <begin position="573"/>
        <end position="808"/>
    </location>
</feature>
<keyword evidence="7 16" id="KW-0732">Signal</keyword>
<comment type="similarity">
    <text evidence="3">Belongs to the EROs family.</text>
</comment>
<dbReference type="InterPro" id="IPR008030">
    <property type="entry name" value="NmrA-like"/>
</dbReference>
<comment type="subunit">
    <text evidence="4">May function both as a monomer and a homodimer.</text>
</comment>
<dbReference type="InterPro" id="IPR037192">
    <property type="entry name" value="ERO1-like_sf"/>
</dbReference>
<dbReference type="Pfam" id="PF05368">
    <property type="entry name" value="NmrA"/>
    <property type="match status" value="1"/>
</dbReference>
<evidence type="ECO:0000256" key="5">
    <source>
        <dbReference type="ARBA" id="ARBA00022448"/>
    </source>
</evidence>
<dbReference type="OrthoDB" id="269384at2759"/>
<evidence type="ECO:0000256" key="13">
    <source>
        <dbReference type="ARBA" id="ARBA00023157"/>
    </source>
</evidence>
<dbReference type="GO" id="GO:0015035">
    <property type="term" value="F:protein-disulfide reductase activity"/>
    <property type="evidence" value="ECO:0007669"/>
    <property type="project" value="InterPro"/>
</dbReference>
<evidence type="ECO:0000256" key="7">
    <source>
        <dbReference type="ARBA" id="ARBA00022729"/>
    </source>
</evidence>
<evidence type="ECO:0000256" key="16">
    <source>
        <dbReference type="SAM" id="SignalP"/>
    </source>
</evidence>
<dbReference type="GO" id="GO:0005789">
    <property type="term" value="C:endoplasmic reticulum membrane"/>
    <property type="evidence" value="ECO:0007669"/>
    <property type="project" value="UniProtKB-SubCell"/>
</dbReference>
<dbReference type="GO" id="GO:0071949">
    <property type="term" value="F:FAD binding"/>
    <property type="evidence" value="ECO:0007669"/>
    <property type="project" value="InterPro"/>
</dbReference>
<dbReference type="InterPro" id="IPR036291">
    <property type="entry name" value="NAD(P)-bd_dom_sf"/>
</dbReference>
<name>A0A167PHA7_CALVF</name>
<dbReference type="Gene3D" id="3.40.50.720">
    <property type="entry name" value="NAD(P)-binding Rossmann-like Domain"/>
    <property type="match status" value="1"/>
</dbReference>
<evidence type="ECO:0000256" key="15">
    <source>
        <dbReference type="ARBA" id="ARBA00023284"/>
    </source>
</evidence>
<evidence type="ECO:0000256" key="6">
    <source>
        <dbReference type="ARBA" id="ARBA00022630"/>
    </source>
</evidence>
<comment type="cofactor">
    <cofactor evidence="1">
        <name>FAD</name>
        <dbReference type="ChEBI" id="CHEBI:57692"/>
    </cofactor>
</comment>
<dbReference type="GO" id="GO:0016972">
    <property type="term" value="F:thiol oxidase activity"/>
    <property type="evidence" value="ECO:0007669"/>
    <property type="project" value="InterPro"/>
</dbReference>
<evidence type="ECO:0000256" key="12">
    <source>
        <dbReference type="ARBA" id="ARBA00023136"/>
    </source>
</evidence>
<dbReference type="AlphaFoldDB" id="A0A167PHA7"/>
<evidence type="ECO:0000256" key="4">
    <source>
        <dbReference type="ARBA" id="ARBA00011802"/>
    </source>
</evidence>
<dbReference type="GO" id="GO:0034975">
    <property type="term" value="P:protein folding in endoplasmic reticulum"/>
    <property type="evidence" value="ECO:0007669"/>
    <property type="project" value="InterPro"/>
</dbReference>
<keyword evidence="12" id="KW-0472">Membrane</keyword>
<keyword evidence="13" id="KW-1015">Disulfide bond</keyword>
<keyword evidence="19" id="KW-1185">Reference proteome</keyword>
<evidence type="ECO:0000256" key="3">
    <source>
        <dbReference type="ARBA" id="ARBA00008277"/>
    </source>
</evidence>
<dbReference type="STRING" id="1330018.A0A167PHA7"/>
<accession>A0A167PHA7</accession>
<protein>
    <submittedName>
        <fullName evidence="18">ERO1-domain-containing protein</fullName>
    </submittedName>
</protein>
<keyword evidence="6" id="KW-0285">Flavoprotein</keyword>
<dbReference type="Proteomes" id="UP000076738">
    <property type="component" value="Unassembled WGS sequence"/>
</dbReference>
<evidence type="ECO:0000313" key="19">
    <source>
        <dbReference type="Proteomes" id="UP000076738"/>
    </source>
</evidence>
<dbReference type="SUPFAM" id="SSF110019">
    <property type="entry name" value="ERO1-like"/>
    <property type="match status" value="1"/>
</dbReference>
<evidence type="ECO:0000256" key="9">
    <source>
        <dbReference type="ARBA" id="ARBA00022827"/>
    </source>
</evidence>
<evidence type="ECO:0000313" key="18">
    <source>
        <dbReference type="EMBL" id="KZO98788.1"/>
    </source>
</evidence>
<reference evidence="18 19" key="1">
    <citation type="journal article" date="2016" name="Mol. Biol. Evol.">
        <title>Comparative Genomics of Early-Diverging Mushroom-Forming Fungi Provides Insights into the Origins of Lignocellulose Decay Capabilities.</title>
        <authorList>
            <person name="Nagy L.G."/>
            <person name="Riley R."/>
            <person name="Tritt A."/>
            <person name="Adam C."/>
            <person name="Daum C."/>
            <person name="Floudas D."/>
            <person name="Sun H."/>
            <person name="Yadav J.S."/>
            <person name="Pangilinan J."/>
            <person name="Larsson K.H."/>
            <person name="Matsuura K."/>
            <person name="Barry K."/>
            <person name="Labutti K."/>
            <person name="Kuo R."/>
            <person name="Ohm R.A."/>
            <person name="Bhattacharya S.S."/>
            <person name="Shirouzu T."/>
            <person name="Yoshinaga Y."/>
            <person name="Martin F.M."/>
            <person name="Grigoriev I.V."/>
            <person name="Hibbett D.S."/>
        </authorList>
    </citation>
    <scope>NUCLEOTIDE SEQUENCE [LARGE SCALE GENOMIC DNA]</scope>
    <source>
        <strain evidence="18 19">TUFC12733</strain>
    </source>
</reference>
<dbReference type="InterPro" id="IPR007266">
    <property type="entry name" value="Ero1"/>
</dbReference>
<dbReference type="PANTHER" id="PTHR12613:SF0">
    <property type="entry name" value="ERO1-LIKE PROTEIN"/>
    <property type="match status" value="1"/>
</dbReference>
<dbReference type="Pfam" id="PF04137">
    <property type="entry name" value="ERO1"/>
    <property type="match status" value="1"/>
</dbReference>
<evidence type="ECO:0000256" key="8">
    <source>
        <dbReference type="ARBA" id="ARBA00022824"/>
    </source>
</evidence>
<keyword evidence="9" id="KW-0274">FAD</keyword>
<keyword evidence="5" id="KW-0813">Transport</keyword>
<dbReference type="EMBL" id="KV417274">
    <property type="protein sequence ID" value="KZO98788.1"/>
    <property type="molecule type" value="Genomic_DNA"/>
</dbReference>
<proteinExistence type="inferred from homology"/>
<organism evidence="18 19">
    <name type="scientific">Calocera viscosa (strain TUFC12733)</name>
    <dbReference type="NCBI Taxonomy" id="1330018"/>
    <lineage>
        <taxon>Eukaryota</taxon>
        <taxon>Fungi</taxon>
        <taxon>Dikarya</taxon>
        <taxon>Basidiomycota</taxon>
        <taxon>Agaricomycotina</taxon>
        <taxon>Dacrymycetes</taxon>
        <taxon>Dacrymycetales</taxon>
        <taxon>Dacrymycetaceae</taxon>
        <taxon>Calocera</taxon>
    </lineage>
</organism>
<keyword evidence="14" id="KW-0325">Glycoprotein</keyword>
<keyword evidence="8" id="KW-0256">Endoplasmic reticulum</keyword>
<feature type="signal peptide" evidence="16">
    <location>
        <begin position="1"/>
        <end position="26"/>
    </location>
</feature>
<evidence type="ECO:0000256" key="14">
    <source>
        <dbReference type="ARBA" id="ARBA00023180"/>
    </source>
</evidence>